<dbReference type="InterPro" id="IPR038753">
    <property type="entry name" value="NFKBIL1"/>
</dbReference>
<evidence type="ECO:0000256" key="6">
    <source>
        <dbReference type="SAM" id="Coils"/>
    </source>
</evidence>
<gene>
    <name evidence="8" type="ORF">BS47DRAFT_1340507</name>
</gene>
<proteinExistence type="predicted"/>
<evidence type="ECO:0000256" key="2">
    <source>
        <dbReference type="ARBA" id="ARBA00022553"/>
    </source>
</evidence>
<sequence length="289" mass="34117">MSARFTSQRPHTKSSKVPQPPPPGGWQALEEQSAKKMLAEIAHEEAFLKSEEIRLAHREERLNELRRRHEQWIVYRVRKELAQIQEWRESERLWNEAEAARLAAEERLRAAEETRERLERELKEERERAARTKAQNQQNGGRQYEWQKFARGAYAQPTPAPQGWDNEARRDREGWESYVSRWKFLSSSASSSKTSRLLLFGDIPWPIYSTRGFKPHEITKERVGRFILSRFHSTDKSPRERLRSALILWHPDKFDTKWLPRVDPSEQALVKEGVSAVVRALNELMVENR</sequence>
<reference evidence="8" key="1">
    <citation type="journal article" date="2020" name="Nat. Commun.">
        <title>Large-scale genome sequencing of mycorrhizal fungi provides insights into the early evolution of symbiotic traits.</title>
        <authorList>
            <person name="Miyauchi S."/>
            <person name="Kiss E."/>
            <person name="Kuo A."/>
            <person name="Drula E."/>
            <person name="Kohler A."/>
            <person name="Sanchez-Garcia M."/>
            <person name="Morin E."/>
            <person name="Andreopoulos B."/>
            <person name="Barry K.W."/>
            <person name="Bonito G."/>
            <person name="Buee M."/>
            <person name="Carver A."/>
            <person name="Chen C."/>
            <person name="Cichocki N."/>
            <person name="Clum A."/>
            <person name="Culley D."/>
            <person name="Crous P.W."/>
            <person name="Fauchery L."/>
            <person name="Girlanda M."/>
            <person name="Hayes R.D."/>
            <person name="Keri Z."/>
            <person name="LaButti K."/>
            <person name="Lipzen A."/>
            <person name="Lombard V."/>
            <person name="Magnuson J."/>
            <person name="Maillard F."/>
            <person name="Murat C."/>
            <person name="Nolan M."/>
            <person name="Ohm R.A."/>
            <person name="Pangilinan J."/>
            <person name="Pereira M.F."/>
            <person name="Perotto S."/>
            <person name="Peter M."/>
            <person name="Pfister S."/>
            <person name="Riley R."/>
            <person name="Sitrit Y."/>
            <person name="Stielow J.B."/>
            <person name="Szollosi G."/>
            <person name="Zifcakova L."/>
            <person name="Stursova M."/>
            <person name="Spatafora J.W."/>
            <person name="Tedersoo L."/>
            <person name="Vaario L.M."/>
            <person name="Yamada A."/>
            <person name="Yan M."/>
            <person name="Wang P."/>
            <person name="Xu J."/>
            <person name="Bruns T."/>
            <person name="Baldrian P."/>
            <person name="Vilgalys R."/>
            <person name="Dunand C."/>
            <person name="Henrissat B."/>
            <person name="Grigoriev I.V."/>
            <person name="Hibbett D."/>
            <person name="Nagy L.G."/>
            <person name="Martin F.M."/>
        </authorList>
    </citation>
    <scope>NUCLEOTIDE SEQUENCE</scope>
    <source>
        <strain evidence="8">UP504</strain>
    </source>
</reference>
<evidence type="ECO:0000256" key="5">
    <source>
        <dbReference type="ARBA" id="ARBA00023242"/>
    </source>
</evidence>
<keyword evidence="9" id="KW-1185">Reference proteome</keyword>
<protein>
    <submittedName>
        <fullName evidence="8">Uncharacterized protein</fullName>
    </submittedName>
</protein>
<dbReference type="GO" id="GO:0005634">
    <property type="term" value="C:nucleus"/>
    <property type="evidence" value="ECO:0007669"/>
    <property type="project" value="UniProtKB-SubCell"/>
</dbReference>
<keyword evidence="6" id="KW-0175">Coiled coil</keyword>
<dbReference type="Proteomes" id="UP000886523">
    <property type="component" value="Unassembled WGS sequence"/>
</dbReference>
<keyword evidence="4" id="KW-0040">ANK repeat</keyword>
<evidence type="ECO:0000256" key="4">
    <source>
        <dbReference type="ARBA" id="ARBA00023043"/>
    </source>
</evidence>
<evidence type="ECO:0000313" key="8">
    <source>
        <dbReference type="EMBL" id="KAF9516629.1"/>
    </source>
</evidence>
<keyword evidence="2" id="KW-0597">Phosphoprotein</keyword>
<dbReference type="EMBL" id="MU128937">
    <property type="protein sequence ID" value="KAF9516629.1"/>
    <property type="molecule type" value="Genomic_DNA"/>
</dbReference>
<feature type="coiled-coil region" evidence="6">
    <location>
        <begin position="94"/>
        <end position="139"/>
    </location>
</feature>
<evidence type="ECO:0000256" key="1">
    <source>
        <dbReference type="ARBA" id="ARBA00004123"/>
    </source>
</evidence>
<organism evidence="8 9">
    <name type="scientific">Hydnum rufescens UP504</name>
    <dbReference type="NCBI Taxonomy" id="1448309"/>
    <lineage>
        <taxon>Eukaryota</taxon>
        <taxon>Fungi</taxon>
        <taxon>Dikarya</taxon>
        <taxon>Basidiomycota</taxon>
        <taxon>Agaricomycotina</taxon>
        <taxon>Agaricomycetes</taxon>
        <taxon>Cantharellales</taxon>
        <taxon>Hydnaceae</taxon>
        <taxon>Hydnum</taxon>
    </lineage>
</organism>
<dbReference type="OrthoDB" id="412109at2759"/>
<dbReference type="PANTHER" id="PTHR15263">
    <property type="entry name" value="I-KAPPA-B-LIKE PROTEIN IKBL"/>
    <property type="match status" value="1"/>
</dbReference>
<evidence type="ECO:0000256" key="3">
    <source>
        <dbReference type="ARBA" id="ARBA00022737"/>
    </source>
</evidence>
<evidence type="ECO:0000313" key="9">
    <source>
        <dbReference type="Proteomes" id="UP000886523"/>
    </source>
</evidence>
<dbReference type="AlphaFoldDB" id="A0A9P6B370"/>
<keyword evidence="5" id="KW-0539">Nucleus</keyword>
<dbReference type="GO" id="GO:0043124">
    <property type="term" value="P:negative regulation of canonical NF-kappaB signal transduction"/>
    <property type="evidence" value="ECO:0007669"/>
    <property type="project" value="InterPro"/>
</dbReference>
<keyword evidence="3" id="KW-0677">Repeat</keyword>
<feature type="region of interest" description="Disordered" evidence="7">
    <location>
        <begin position="1"/>
        <end position="28"/>
    </location>
</feature>
<evidence type="ECO:0000256" key="7">
    <source>
        <dbReference type="SAM" id="MobiDB-lite"/>
    </source>
</evidence>
<name>A0A9P6B370_9AGAM</name>
<comment type="subcellular location">
    <subcellularLocation>
        <location evidence="1">Nucleus</location>
    </subcellularLocation>
</comment>
<dbReference type="PANTHER" id="PTHR15263:SF1">
    <property type="entry name" value="NF-KAPPA-B INHIBITOR-LIKE PROTEIN 1"/>
    <property type="match status" value="1"/>
</dbReference>
<comment type="caution">
    <text evidence="8">The sequence shown here is derived from an EMBL/GenBank/DDBJ whole genome shotgun (WGS) entry which is preliminary data.</text>
</comment>
<accession>A0A9P6B370</accession>